<organism evidence="1">
    <name type="scientific">Moorena producens (strain JHB)</name>
    <dbReference type="NCBI Taxonomy" id="1454205"/>
    <lineage>
        <taxon>Bacteria</taxon>
        <taxon>Bacillati</taxon>
        <taxon>Cyanobacteriota</taxon>
        <taxon>Cyanophyceae</taxon>
        <taxon>Coleofasciculales</taxon>
        <taxon>Coleofasciculaceae</taxon>
        <taxon>Moorena</taxon>
    </lineage>
</organism>
<dbReference type="AlphaFoldDB" id="A0A9Q9SUM3"/>
<evidence type="ECO:0000313" key="1">
    <source>
        <dbReference type="EMBL" id="WAN69952.1"/>
    </source>
</evidence>
<gene>
    <name evidence="1" type="ORF">BJP36_38400</name>
</gene>
<protein>
    <submittedName>
        <fullName evidence="1">Uncharacterized protein</fullName>
    </submittedName>
</protein>
<name>A0A9Q9SUM3_MOOP1</name>
<accession>A0A9Q9SUM3</accession>
<reference evidence="1" key="1">
    <citation type="journal article" date="2017" name="Proc. Natl. Acad. Sci. U.S.A.">
        <title>Comparative genomics uncovers the prolific and distinctive metabolic potential of the cyanobacterial genus Moorea.</title>
        <authorList>
            <person name="Leao T."/>
            <person name="Castelao G."/>
            <person name="Korobeynikov A."/>
            <person name="Monroe E.A."/>
            <person name="Podell S."/>
            <person name="Glukhov E."/>
            <person name="Allen E.E."/>
            <person name="Gerwick W.H."/>
            <person name="Gerwick L."/>
        </authorList>
    </citation>
    <scope>NUCLEOTIDE SEQUENCE</scope>
    <source>
        <strain evidence="1">JHB</strain>
    </source>
</reference>
<dbReference type="EMBL" id="CP017708">
    <property type="protein sequence ID" value="WAN69952.1"/>
    <property type="molecule type" value="Genomic_DNA"/>
</dbReference>
<dbReference type="Proteomes" id="UP000176944">
    <property type="component" value="Chromosome"/>
</dbReference>
<reference evidence="1" key="2">
    <citation type="submission" date="2022-10" db="EMBL/GenBank/DDBJ databases">
        <authorList>
            <person name="Ngo T.-E."/>
        </authorList>
    </citation>
    <scope>NUCLEOTIDE SEQUENCE</scope>
    <source>
        <strain evidence="1">JHB</strain>
    </source>
</reference>
<proteinExistence type="predicted"/>
<sequence>MGRWGEGASHICKKQGKCGECRECGARAREVWEVWEFSPEFLPNCMH</sequence>